<dbReference type="Gene3D" id="3.40.50.720">
    <property type="entry name" value="NAD(P)-binding Rossmann-like Domain"/>
    <property type="match status" value="1"/>
</dbReference>
<gene>
    <name evidence="2" type="ORF">LY90DRAFT_701313</name>
</gene>
<comment type="caution">
    <text evidence="2">The sequence shown here is derived from an EMBL/GenBank/DDBJ whole genome shotgun (WGS) entry which is preliminary data.</text>
</comment>
<dbReference type="InterPro" id="IPR036291">
    <property type="entry name" value="NAD(P)-bd_dom_sf"/>
</dbReference>
<reference evidence="2 3" key="1">
    <citation type="submission" date="2016-08" db="EMBL/GenBank/DDBJ databases">
        <title>A Parts List for Fungal Cellulosomes Revealed by Comparative Genomics.</title>
        <authorList>
            <consortium name="DOE Joint Genome Institute"/>
            <person name="Haitjema C.H."/>
            <person name="Gilmore S.P."/>
            <person name="Henske J.K."/>
            <person name="Solomon K.V."/>
            <person name="De Groot R."/>
            <person name="Kuo A."/>
            <person name="Mondo S.J."/>
            <person name="Salamov A.A."/>
            <person name="Labutti K."/>
            <person name="Zhao Z."/>
            <person name="Chiniquy J."/>
            <person name="Barry K."/>
            <person name="Brewer H.M."/>
            <person name="Purvine S.O."/>
            <person name="Wright A.T."/>
            <person name="Boxma B."/>
            <person name="Van Alen T."/>
            <person name="Hackstein J.H."/>
            <person name="Baker S.E."/>
            <person name="Grigoriev I.V."/>
            <person name="O'Malley M.A."/>
        </authorList>
    </citation>
    <scope>NUCLEOTIDE SEQUENCE [LARGE SCALE GENOMIC DNA]</scope>
    <source>
        <strain evidence="2 3">G1</strain>
    </source>
</reference>
<proteinExistence type="predicted"/>
<evidence type="ECO:0000313" key="2">
    <source>
        <dbReference type="EMBL" id="ORY59776.1"/>
    </source>
</evidence>
<dbReference type="EMBL" id="MCOG01000063">
    <property type="protein sequence ID" value="ORY59776.1"/>
    <property type="molecule type" value="Genomic_DNA"/>
</dbReference>
<accession>A0A1Y2DKW8</accession>
<organism evidence="2 3">
    <name type="scientific">Neocallimastix californiae</name>
    <dbReference type="NCBI Taxonomy" id="1754190"/>
    <lineage>
        <taxon>Eukaryota</taxon>
        <taxon>Fungi</taxon>
        <taxon>Fungi incertae sedis</taxon>
        <taxon>Chytridiomycota</taxon>
        <taxon>Chytridiomycota incertae sedis</taxon>
        <taxon>Neocallimastigomycetes</taxon>
        <taxon>Neocallimastigales</taxon>
        <taxon>Neocallimastigaceae</taxon>
        <taxon>Neocallimastix</taxon>
    </lineage>
</organism>
<evidence type="ECO:0000313" key="3">
    <source>
        <dbReference type="Proteomes" id="UP000193920"/>
    </source>
</evidence>
<dbReference type="Pfam" id="PF02558">
    <property type="entry name" value="ApbA"/>
    <property type="match status" value="1"/>
</dbReference>
<feature type="domain" description="Ketopantoate reductase N-terminal" evidence="1">
    <location>
        <begin position="3"/>
        <end position="126"/>
    </location>
</feature>
<sequence length="302" mass="33484">MKILILGRGVIGIQYGWALENAGNTVDFYVRKSNKHNYADYVELHTYDGRKKQMINEKWSVNLRYEIPNDEKYDLIIISVNPEQVSGAIETITPIVGDANVLIIGNYGGNPVNKIQTLPHDQIIIGFPGAGGGITDNVLHGVMYPSIEMGMSGEKISEREQKIKQLFESADFKVSMHTDIGSWLLNHYVLNAAMETEVLKRGSFEAVISSDNGLVDMLLNAREMVPYLKAKGVKLDIVLKVMGIVPASLIAYLMKKTVYKPGSPGYNAIAYNKYEVGYSVREIVEDAKALGVSLPRIEDALK</sequence>
<keyword evidence="3" id="KW-1185">Reference proteome</keyword>
<name>A0A1Y2DKW8_9FUNG</name>
<dbReference type="Proteomes" id="UP000193920">
    <property type="component" value="Unassembled WGS sequence"/>
</dbReference>
<dbReference type="InterPro" id="IPR013332">
    <property type="entry name" value="KPR_N"/>
</dbReference>
<dbReference type="SUPFAM" id="SSF51735">
    <property type="entry name" value="NAD(P)-binding Rossmann-fold domains"/>
    <property type="match status" value="1"/>
</dbReference>
<evidence type="ECO:0000259" key="1">
    <source>
        <dbReference type="Pfam" id="PF02558"/>
    </source>
</evidence>
<protein>
    <submittedName>
        <fullName evidence="2">Ketopantoate reductase PanE/ApbA family protein</fullName>
    </submittedName>
</protein>
<dbReference type="AlphaFoldDB" id="A0A1Y2DKW8"/>